<feature type="domain" description="Glycosyl transferase family 1" evidence="2">
    <location>
        <begin position="202"/>
        <end position="357"/>
    </location>
</feature>
<dbReference type="PANTHER" id="PTHR46401">
    <property type="entry name" value="GLYCOSYLTRANSFERASE WBBK-RELATED"/>
    <property type="match status" value="1"/>
</dbReference>
<evidence type="ECO:0008006" key="5">
    <source>
        <dbReference type="Google" id="ProtNLM"/>
    </source>
</evidence>
<name>A0A6J4K525_9CHLR</name>
<keyword evidence="1" id="KW-0808">Transferase</keyword>
<dbReference type="Pfam" id="PF00534">
    <property type="entry name" value="Glycos_transf_1"/>
    <property type="match status" value="1"/>
</dbReference>
<dbReference type="InterPro" id="IPR001296">
    <property type="entry name" value="Glyco_trans_1"/>
</dbReference>
<dbReference type="AlphaFoldDB" id="A0A6J4K525"/>
<dbReference type="GO" id="GO:0009103">
    <property type="term" value="P:lipopolysaccharide biosynthetic process"/>
    <property type="evidence" value="ECO:0007669"/>
    <property type="project" value="TreeGrafter"/>
</dbReference>
<dbReference type="GO" id="GO:0016757">
    <property type="term" value="F:glycosyltransferase activity"/>
    <property type="evidence" value="ECO:0007669"/>
    <property type="project" value="InterPro"/>
</dbReference>
<dbReference type="EMBL" id="CADCTK010001053">
    <property type="protein sequence ID" value="CAA9295862.1"/>
    <property type="molecule type" value="Genomic_DNA"/>
</dbReference>
<reference evidence="4" key="1">
    <citation type="submission" date="2020-02" db="EMBL/GenBank/DDBJ databases">
        <authorList>
            <person name="Meier V. D."/>
        </authorList>
    </citation>
    <scope>NUCLEOTIDE SEQUENCE</scope>
    <source>
        <strain evidence="4">AVDCRST_MAG26</strain>
    </source>
</reference>
<proteinExistence type="predicted"/>
<dbReference type="Gene3D" id="3.40.50.2000">
    <property type="entry name" value="Glycogen Phosphorylase B"/>
    <property type="match status" value="2"/>
</dbReference>
<dbReference type="Pfam" id="PF13579">
    <property type="entry name" value="Glyco_trans_4_4"/>
    <property type="match status" value="1"/>
</dbReference>
<evidence type="ECO:0000256" key="1">
    <source>
        <dbReference type="ARBA" id="ARBA00022679"/>
    </source>
</evidence>
<gene>
    <name evidence="4" type="ORF">AVDCRST_MAG26-4439</name>
</gene>
<dbReference type="SUPFAM" id="SSF53756">
    <property type="entry name" value="UDP-Glycosyltransferase/glycogen phosphorylase"/>
    <property type="match status" value="1"/>
</dbReference>
<feature type="domain" description="Glycosyltransferase subfamily 4-like N-terminal" evidence="3">
    <location>
        <begin position="16"/>
        <end position="178"/>
    </location>
</feature>
<evidence type="ECO:0000259" key="2">
    <source>
        <dbReference type="Pfam" id="PF00534"/>
    </source>
</evidence>
<dbReference type="CDD" id="cd03809">
    <property type="entry name" value="GT4_MtfB-like"/>
    <property type="match status" value="1"/>
</dbReference>
<protein>
    <recommendedName>
        <fullName evidence="5">Glycosyl transferase, group 1</fullName>
    </recommendedName>
</protein>
<dbReference type="InterPro" id="IPR028098">
    <property type="entry name" value="Glyco_trans_4-like_N"/>
</dbReference>
<dbReference type="PANTHER" id="PTHR46401:SF2">
    <property type="entry name" value="GLYCOSYLTRANSFERASE WBBK-RELATED"/>
    <property type="match status" value="1"/>
</dbReference>
<evidence type="ECO:0000313" key="4">
    <source>
        <dbReference type="EMBL" id="CAA9295862.1"/>
    </source>
</evidence>
<evidence type="ECO:0000259" key="3">
    <source>
        <dbReference type="Pfam" id="PF13579"/>
    </source>
</evidence>
<accession>A0A6J4K525</accession>
<organism evidence="4">
    <name type="scientific">uncultured Chloroflexia bacterium</name>
    <dbReference type="NCBI Taxonomy" id="1672391"/>
    <lineage>
        <taxon>Bacteria</taxon>
        <taxon>Bacillati</taxon>
        <taxon>Chloroflexota</taxon>
        <taxon>Chloroflexia</taxon>
        <taxon>environmental samples</taxon>
    </lineage>
</organism>
<dbReference type="FunFam" id="3.40.50.2000:FF:000119">
    <property type="entry name" value="Glycosyl transferase group 1"/>
    <property type="match status" value="1"/>
</dbReference>
<sequence length="389" mass="42217">MRVVLDARAIGPHFPGIGRATLGLLRGLVSVEHDEQVVVVHNSAQWDLIEQTGASKDGRFRLAAVEHPPLGMAQQWGLLGFKRAVRANLWHAPYYLHPHFGLPPTVVTIGDLIGPSDAETSGMRDTLVDAARRLLWRMAMRLSVRGAAHIITYSASARRELESAYALPPNRITVIPLGTDEHFQPQSCQTSAALRARYALPERYVLYLGSNKPHKNLRSLVEAWSMVALGLREEAGEVPLSLVIAGREDPRFQSARTRVAELGLDRCVRFLPDVPDADLPALLGGALVFVFPSLAEGFGLPPLEAMACGTPVIASDRDSIPEVVGDAGLLVEPRPPALAAALQRLIDDDGLRRELSVRGLRRAAQFSWASTARATLDVYRAVAGRGADG</sequence>